<evidence type="ECO:0000259" key="1">
    <source>
        <dbReference type="PROSITE" id="PS50878"/>
    </source>
</evidence>
<dbReference type="EMBL" id="OZ034815">
    <property type="protein sequence ID" value="CAL1372514.1"/>
    <property type="molecule type" value="Genomic_DNA"/>
</dbReference>
<dbReference type="Proteomes" id="UP001497516">
    <property type="component" value="Chromosome 2"/>
</dbReference>
<feature type="domain" description="Reverse transcriptase" evidence="1">
    <location>
        <begin position="1"/>
        <end position="187"/>
    </location>
</feature>
<dbReference type="Pfam" id="PF00078">
    <property type="entry name" value="RVT_1"/>
    <property type="match status" value="1"/>
</dbReference>
<dbReference type="SUPFAM" id="SSF56672">
    <property type="entry name" value="DNA/RNA polymerases"/>
    <property type="match status" value="1"/>
</dbReference>
<dbReference type="PROSITE" id="PS50878">
    <property type="entry name" value="RT_POL"/>
    <property type="match status" value="1"/>
</dbReference>
<dbReference type="InterPro" id="IPR044730">
    <property type="entry name" value="RNase_H-like_dom_plant"/>
</dbReference>
<dbReference type="PANTHER" id="PTHR33116:SF86">
    <property type="entry name" value="REVERSE TRANSCRIPTASE DOMAIN-CONTAINING PROTEIN"/>
    <property type="match status" value="1"/>
</dbReference>
<organism evidence="2 3">
    <name type="scientific">Linum trigynum</name>
    <dbReference type="NCBI Taxonomy" id="586398"/>
    <lineage>
        <taxon>Eukaryota</taxon>
        <taxon>Viridiplantae</taxon>
        <taxon>Streptophyta</taxon>
        <taxon>Embryophyta</taxon>
        <taxon>Tracheophyta</taxon>
        <taxon>Spermatophyta</taxon>
        <taxon>Magnoliopsida</taxon>
        <taxon>eudicotyledons</taxon>
        <taxon>Gunneridae</taxon>
        <taxon>Pentapetalae</taxon>
        <taxon>rosids</taxon>
        <taxon>fabids</taxon>
        <taxon>Malpighiales</taxon>
        <taxon>Linaceae</taxon>
        <taxon>Linum</taxon>
    </lineage>
</organism>
<dbReference type="InterPro" id="IPR043502">
    <property type="entry name" value="DNA/RNA_pol_sf"/>
</dbReference>
<dbReference type="AlphaFoldDB" id="A0AAV2DHB0"/>
<gene>
    <name evidence="2" type="ORF">LTRI10_LOCUS14515</name>
</gene>
<name>A0AAV2DHB0_9ROSI</name>
<dbReference type="InterPro" id="IPR000477">
    <property type="entry name" value="RT_dom"/>
</dbReference>
<protein>
    <recommendedName>
        <fullName evidence="1">Reverse transcriptase domain-containing protein</fullName>
    </recommendedName>
</protein>
<dbReference type="InterPro" id="IPR002156">
    <property type="entry name" value="RNaseH_domain"/>
</dbReference>
<accession>A0AAV2DHB0</accession>
<dbReference type="InterPro" id="IPR036397">
    <property type="entry name" value="RNaseH_sf"/>
</dbReference>
<dbReference type="GO" id="GO:0003676">
    <property type="term" value="F:nucleic acid binding"/>
    <property type="evidence" value="ECO:0007669"/>
    <property type="project" value="InterPro"/>
</dbReference>
<sequence length="807" mass="92110">MHFVKNKGQGREKFMALKLDMEKAYDRIEWPYLFALLHKLGFSPIWINWIRECVTTAMFSVLVNGQSAGYFPSSRGLRQGDPLSPLLFALCTEGFTALIKAAIMNHRLHGVRMNSRCPMVSHLLFADDSFLFLRASQRDDVNLLSLLREYESISGQRVNLMKSAAFFSPNMVQSDQEDLGEFLGIGSIGLQDHYLGLPSLMGSSKIDTFRYVEEKLLSVLAGWKNRCLSSAGKEVLLKSVAMALPVYVMSCFRLPLELIRRLNAHMARFWWGATEGHRRIHWRSWKYLCMSKFYGGLGFREFGCFNQALLAKVAWRILKEPTTLLARIYRGRYNFDSNRFLSVAPGSNPSYGWRSILFGRDLLQQGIRWQVGNGESIRAFEDTWLPTNPPSRPSPKPGALSSHPFVSAFIDPGSKQWNLAALNCFFDNALVAIIRQLPLPQRRLVDDIIWHYEANGLFSVKSAYHLAFSHLRPVPRKTGVSVIDSVLWKWVWTRKLPPKLLFFLWQCLQRVLPTREALATSGMDLLPVCTACGRREETLEHLFFSCHVARRLWRITGFHSRLQTWKLGSFAGFIRHSLYNYNEPDADYFSLQVVCLLWRLWKNRCSVFFDRKQVRIETLASQWRHQVSEADLAILQSNHSASATLGSSANGGLSVHVANGFQYVVTFDGATRLGLLGTSAFVIKDSSGCLLSAQARQWDGVNDALVLEALALRDVLLECQRRNLHSVSVARDAKIIIDKCYARDFHHSKVGILLKEICCLLDDLPDYSLRFIGRSNNREAHSVARHALFMSPRMFKGFDFFSWLRCM</sequence>
<dbReference type="PANTHER" id="PTHR33116">
    <property type="entry name" value="REVERSE TRANSCRIPTASE ZINC-BINDING DOMAIN-CONTAINING PROTEIN-RELATED-RELATED"/>
    <property type="match status" value="1"/>
</dbReference>
<evidence type="ECO:0000313" key="3">
    <source>
        <dbReference type="Proteomes" id="UP001497516"/>
    </source>
</evidence>
<keyword evidence="3" id="KW-1185">Reference proteome</keyword>
<dbReference type="GO" id="GO:0004523">
    <property type="term" value="F:RNA-DNA hybrid ribonuclease activity"/>
    <property type="evidence" value="ECO:0007669"/>
    <property type="project" value="InterPro"/>
</dbReference>
<evidence type="ECO:0000313" key="2">
    <source>
        <dbReference type="EMBL" id="CAL1372514.1"/>
    </source>
</evidence>
<proteinExistence type="predicted"/>
<dbReference type="CDD" id="cd06222">
    <property type="entry name" value="RNase_H_like"/>
    <property type="match status" value="1"/>
</dbReference>
<dbReference type="Gene3D" id="3.30.420.10">
    <property type="entry name" value="Ribonuclease H-like superfamily/Ribonuclease H"/>
    <property type="match status" value="1"/>
</dbReference>
<dbReference type="InterPro" id="IPR026960">
    <property type="entry name" value="RVT-Znf"/>
</dbReference>
<dbReference type="Pfam" id="PF13456">
    <property type="entry name" value="RVT_3"/>
    <property type="match status" value="1"/>
</dbReference>
<dbReference type="Pfam" id="PF13966">
    <property type="entry name" value="zf-RVT"/>
    <property type="match status" value="1"/>
</dbReference>
<reference evidence="2 3" key="1">
    <citation type="submission" date="2024-04" db="EMBL/GenBank/DDBJ databases">
        <authorList>
            <person name="Fracassetti M."/>
        </authorList>
    </citation>
    <scope>NUCLEOTIDE SEQUENCE [LARGE SCALE GENOMIC DNA]</scope>
</reference>